<dbReference type="Proteomes" id="UP000250163">
    <property type="component" value="Chromosome MORIYA"/>
</dbReference>
<organism evidence="1 2">
    <name type="scientific">Moritella yayanosii</name>
    <dbReference type="NCBI Taxonomy" id="69539"/>
    <lineage>
        <taxon>Bacteria</taxon>
        <taxon>Pseudomonadati</taxon>
        <taxon>Pseudomonadota</taxon>
        <taxon>Gammaproteobacteria</taxon>
        <taxon>Alteromonadales</taxon>
        <taxon>Moritellaceae</taxon>
        <taxon>Moritella</taxon>
    </lineage>
</organism>
<keyword evidence="2" id="KW-1185">Reference proteome</keyword>
<accession>A0A330LUQ6</accession>
<proteinExistence type="predicted"/>
<dbReference type="EMBL" id="LS483250">
    <property type="protein sequence ID" value="SQD77735.1"/>
    <property type="molecule type" value="Genomic_DNA"/>
</dbReference>
<dbReference type="AlphaFoldDB" id="A0A330LUQ6"/>
<protein>
    <submittedName>
        <fullName evidence="1">Uncharacterized protein</fullName>
    </submittedName>
</protein>
<evidence type="ECO:0000313" key="2">
    <source>
        <dbReference type="Proteomes" id="UP000250163"/>
    </source>
</evidence>
<dbReference type="KEGG" id="mya:MORIYA_1257"/>
<sequence>MALLIVITFSESDWAKSYGGDHSDNSYMLKNCFIGLFITIEAW</sequence>
<reference evidence="2" key="1">
    <citation type="submission" date="2018-05" db="EMBL/GenBank/DDBJ databases">
        <authorList>
            <person name="Cea G.-C."/>
            <person name="William W."/>
        </authorList>
    </citation>
    <scope>NUCLEOTIDE SEQUENCE [LARGE SCALE GENOMIC DNA]</scope>
    <source>
        <strain evidence="2">DB21MT 5</strain>
    </source>
</reference>
<evidence type="ECO:0000313" key="1">
    <source>
        <dbReference type="EMBL" id="SQD77735.1"/>
    </source>
</evidence>
<name>A0A330LUQ6_9GAMM</name>
<gene>
    <name evidence="1" type="ORF">MORIYA_1257</name>
</gene>